<accession>A0A562JEI7</accession>
<dbReference type="RefSeq" id="WP_019230538.1">
    <property type="nucleotide sequence ID" value="NZ_DAMBUX010000013.1"/>
</dbReference>
<reference evidence="1 2" key="1">
    <citation type="submission" date="2019-07" db="EMBL/GenBank/DDBJ databases">
        <title>Genomic Encyclopedia of Type Strains, Phase I: the one thousand microbial genomes (KMG-I) project.</title>
        <authorList>
            <person name="Kyrpides N."/>
        </authorList>
    </citation>
    <scope>NUCLEOTIDE SEQUENCE [LARGE SCALE GENOMIC DNA]</scope>
    <source>
        <strain evidence="1 2">DSM 13558</strain>
    </source>
</reference>
<evidence type="ECO:0000313" key="1">
    <source>
        <dbReference type="EMBL" id="TWH81443.1"/>
    </source>
</evidence>
<keyword evidence="2" id="KW-1185">Reference proteome</keyword>
<protein>
    <submittedName>
        <fullName evidence="1">Uncharacterized protein</fullName>
    </submittedName>
</protein>
<dbReference type="Proteomes" id="UP000315343">
    <property type="component" value="Unassembled WGS sequence"/>
</dbReference>
<name>A0A562JEI7_9FIRM</name>
<evidence type="ECO:0000313" key="2">
    <source>
        <dbReference type="Proteomes" id="UP000315343"/>
    </source>
</evidence>
<dbReference type="AlphaFoldDB" id="A0A562JEI7"/>
<dbReference type="EMBL" id="VLKH01000003">
    <property type="protein sequence ID" value="TWH81443.1"/>
    <property type="molecule type" value="Genomic_DNA"/>
</dbReference>
<gene>
    <name evidence="1" type="ORF">LY60_01189</name>
</gene>
<sequence length="50" mass="5829">MSIQVKDIRDVVAKINFRKCGTITCIYNVDSKCIQKECELHERGLKQEED</sequence>
<comment type="caution">
    <text evidence="1">The sequence shown here is derived from an EMBL/GenBank/DDBJ whole genome shotgun (WGS) entry which is preliminary data.</text>
</comment>
<proteinExistence type="predicted"/>
<organism evidence="1 2">
    <name type="scientific">Sedimentibacter saalensis</name>
    <dbReference type="NCBI Taxonomy" id="130788"/>
    <lineage>
        <taxon>Bacteria</taxon>
        <taxon>Bacillati</taxon>
        <taxon>Bacillota</taxon>
        <taxon>Tissierellia</taxon>
        <taxon>Sedimentibacter</taxon>
    </lineage>
</organism>